<sequence>MINNKKGFTLVELIIVMAILALVAAVAVPKFQNVLETSKKQAHNTNVMAIEKAAEMYFLETNTELESSEIKETHDLITKNYLQTVPTYPLNDEIEYYTVTISDRGVIEVNPKRKEISNE</sequence>
<keyword evidence="2" id="KW-0472">Membrane</keyword>
<dbReference type="InterPro" id="IPR045584">
    <property type="entry name" value="Pilin-like"/>
</dbReference>
<dbReference type="GO" id="GO:0015628">
    <property type="term" value="P:protein secretion by the type II secretion system"/>
    <property type="evidence" value="ECO:0007669"/>
    <property type="project" value="InterPro"/>
</dbReference>
<dbReference type="InterPro" id="IPR012902">
    <property type="entry name" value="N_methyl_site"/>
</dbReference>
<accession>A0A6I6DC75</accession>
<dbReference type="AlphaFoldDB" id="A0A6I6DC75"/>
<dbReference type="EMBL" id="CP046457">
    <property type="protein sequence ID" value="QGT98935.1"/>
    <property type="molecule type" value="Genomic_DNA"/>
</dbReference>
<dbReference type="Gene3D" id="3.30.700.10">
    <property type="entry name" value="Glycoprotein, Type 4 Pilin"/>
    <property type="match status" value="1"/>
</dbReference>
<keyword evidence="2" id="KW-1133">Transmembrane helix</keyword>
<feature type="transmembrane region" description="Helical" evidence="2">
    <location>
        <begin position="7"/>
        <end position="28"/>
    </location>
</feature>
<evidence type="ECO:0000256" key="2">
    <source>
        <dbReference type="SAM" id="Phobius"/>
    </source>
</evidence>
<organism evidence="3 4">
    <name type="scientific">Candidatus Syntrophocurvum alkaliphilum</name>
    <dbReference type="NCBI Taxonomy" id="2293317"/>
    <lineage>
        <taxon>Bacteria</taxon>
        <taxon>Bacillati</taxon>
        <taxon>Bacillota</taxon>
        <taxon>Clostridia</taxon>
        <taxon>Eubacteriales</taxon>
        <taxon>Syntrophomonadaceae</taxon>
        <taxon>Candidatus Syntrophocurvum</taxon>
    </lineage>
</organism>
<keyword evidence="4" id="KW-1185">Reference proteome</keyword>
<dbReference type="KEGG" id="salq:SYNTR_0342"/>
<dbReference type="RefSeq" id="WP_243140214.1">
    <property type="nucleotide sequence ID" value="NZ_CP046457.1"/>
</dbReference>
<dbReference type="InterPro" id="IPR000983">
    <property type="entry name" value="Bac_GSPG_pilin"/>
</dbReference>
<dbReference type="NCBIfam" id="TIGR02532">
    <property type="entry name" value="IV_pilin_GFxxxE"/>
    <property type="match status" value="1"/>
</dbReference>
<dbReference type="PROSITE" id="PS00409">
    <property type="entry name" value="PROKAR_NTER_METHYL"/>
    <property type="match status" value="1"/>
</dbReference>
<keyword evidence="1" id="KW-0488">Methylation</keyword>
<dbReference type="Proteomes" id="UP000426444">
    <property type="component" value="Chromosome"/>
</dbReference>
<evidence type="ECO:0000313" key="3">
    <source>
        <dbReference type="EMBL" id="QGT98935.1"/>
    </source>
</evidence>
<evidence type="ECO:0000313" key="4">
    <source>
        <dbReference type="Proteomes" id="UP000426444"/>
    </source>
</evidence>
<protein>
    <recommendedName>
        <fullName evidence="5">Type IV pilin PilA</fullName>
    </recommendedName>
</protein>
<dbReference type="Pfam" id="PF07963">
    <property type="entry name" value="N_methyl"/>
    <property type="match status" value="1"/>
</dbReference>
<dbReference type="PANTHER" id="PTHR30093">
    <property type="entry name" value="GENERAL SECRETION PATHWAY PROTEIN G"/>
    <property type="match status" value="1"/>
</dbReference>
<dbReference type="SUPFAM" id="SSF54523">
    <property type="entry name" value="Pili subunits"/>
    <property type="match status" value="1"/>
</dbReference>
<proteinExistence type="predicted"/>
<name>A0A6I6DC75_9FIRM</name>
<reference evidence="4" key="1">
    <citation type="journal article" date="2019" name="Microbiology">
        <title>Complete Genome Sequence of an Uncultured Bacterium of the Candidate Phylum Bipolaricaulota.</title>
        <authorList>
            <person name="Kadnikov V.V."/>
            <person name="Mardanov A.V."/>
            <person name="Beletsky A.V."/>
            <person name="Frank Y.A."/>
            <person name="Karnachuk O.V."/>
            <person name="Ravin N.V."/>
        </authorList>
    </citation>
    <scope>NUCLEOTIDE SEQUENCE [LARGE SCALE GENOMIC DNA]</scope>
</reference>
<dbReference type="GO" id="GO:0015627">
    <property type="term" value="C:type II protein secretion system complex"/>
    <property type="evidence" value="ECO:0007669"/>
    <property type="project" value="InterPro"/>
</dbReference>
<evidence type="ECO:0008006" key="5">
    <source>
        <dbReference type="Google" id="ProtNLM"/>
    </source>
</evidence>
<gene>
    <name evidence="3" type="ORF">SYNTR_0342</name>
</gene>
<keyword evidence="2" id="KW-0812">Transmembrane</keyword>
<dbReference type="PRINTS" id="PR00813">
    <property type="entry name" value="BCTERIALGSPG"/>
</dbReference>
<evidence type="ECO:0000256" key="1">
    <source>
        <dbReference type="ARBA" id="ARBA00022481"/>
    </source>
</evidence>